<reference evidence="3 4" key="1">
    <citation type="journal article" date="2002" name="DNA Res.">
        <title>Complete genome structure of the thermophilic cyanobacterium Thermosynechococcus elongatus BP-1.</title>
        <authorList>
            <person name="Nakamura Y."/>
            <person name="Kaneko T."/>
            <person name="Sato S."/>
            <person name="Ikeuchi M."/>
            <person name="Katoh H."/>
            <person name="Sasamoto S."/>
            <person name="Watanabe A."/>
            <person name="Iriguchi M."/>
            <person name="Kawashima K."/>
            <person name="Kimura T."/>
            <person name="Kishida Y."/>
            <person name="Kiyokawa C."/>
            <person name="Kohara M."/>
            <person name="Matsumoto M."/>
            <person name="Matsuno A."/>
            <person name="Nakazaki N."/>
            <person name="Shimpo S."/>
            <person name="Sugimoto M."/>
            <person name="Takeuchi C."/>
            <person name="Yamada M."/>
            <person name="Tabata S."/>
        </authorList>
    </citation>
    <scope>NUCLEOTIDE SEQUENCE [LARGE SCALE GENOMIC DNA]</scope>
    <source>
        <strain evidence="4">IAM M-273 / NIES-2133 / BP-1</strain>
    </source>
</reference>
<dbReference type="KEGG" id="tel:tll1182"/>
<accession>Q8DJP0</accession>
<sequence length="326" mass="35538">MRVMGEVMIEQRVITLGLTLSLLTVSWGTRQSLAETVPVEPEVAAPIPVNPVQPVDSAPLVFSTEPVDPPPGSEPLEHLRPARSIPVVIQERSTGCQAIVRESIPNNICQAQGTPHLPTPTAPRQPSAPAFRRPVVAAQPKNVLPSAQTTAPAYVRQPFPGANPLRWLTVNRRQMLFPLPFPVPITSTFGWRIHPIFGDRRFHSGTDLGAPQGTPVLAVFDGRVVESNWLGGYGLTVILQHPPEEHQTLYAHLSQIFVNPGQWVNQGEVIGLVGSTGYSTGPHLHFEIQEMTAQGLIPVAPEVRLELALAQLKQAIARARQQSNRT</sequence>
<dbReference type="CDD" id="cd12797">
    <property type="entry name" value="M23_peptidase"/>
    <property type="match status" value="1"/>
</dbReference>
<dbReference type="STRING" id="197221.gene:10747777"/>
<name>Q8DJP0_THEVB</name>
<evidence type="ECO:0000313" key="4">
    <source>
        <dbReference type="Proteomes" id="UP000000440"/>
    </source>
</evidence>
<evidence type="ECO:0000256" key="1">
    <source>
        <dbReference type="ARBA" id="ARBA00022729"/>
    </source>
</evidence>
<keyword evidence="4" id="KW-1185">Reference proteome</keyword>
<organism evidence="3 4">
    <name type="scientific">Thermosynechococcus vestitus (strain NIES-2133 / IAM M-273 / BP-1)</name>
    <dbReference type="NCBI Taxonomy" id="197221"/>
    <lineage>
        <taxon>Bacteria</taxon>
        <taxon>Bacillati</taxon>
        <taxon>Cyanobacteriota</taxon>
        <taxon>Cyanophyceae</taxon>
        <taxon>Acaryochloridales</taxon>
        <taxon>Thermosynechococcaceae</taxon>
        <taxon>Thermosynechococcus</taxon>
    </lineage>
</organism>
<proteinExistence type="predicted"/>
<dbReference type="PANTHER" id="PTHR21666">
    <property type="entry name" value="PEPTIDASE-RELATED"/>
    <property type="match status" value="1"/>
</dbReference>
<dbReference type="eggNOG" id="COG0739">
    <property type="taxonomic scope" value="Bacteria"/>
</dbReference>
<dbReference type="Proteomes" id="UP000000440">
    <property type="component" value="Chromosome"/>
</dbReference>
<dbReference type="InterPro" id="IPR016047">
    <property type="entry name" value="M23ase_b-sheet_dom"/>
</dbReference>
<dbReference type="EMBL" id="BA000039">
    <property type="protein sequence ID" value="BAC08734.1"/>
    <property type="molecule type" value="Genomic_DNA"/>
</dbReference>
<dbReference type="EnsemblBacteria" id="BAC08734">
    <property type="protein sequence ID" value="BAC08734"/>
    <property type="gene ID" value="BAC08734"/>
</dbReference>
<dbReference type="Gene3D" id="2.70.70.10">
    <property type="entry name" value="Glucose Permease (Domain IIA)"/>
    <property type="match status" value="1"/>
</dbReference>
<dbReference type="PANTHER" id="PTHR21666:SF289">
    <property type="entry name" value="L-ALA--D-GLU ENDOPEPTIDASE"/>
    <property type="match status" value="1"/>
</dbReference>
<gene>
    <name evidence="3" type="ordered locus">tll1182</name>
</gene>
<protein>
    <submittedName>
        <fullName evidence="3">Tll1182 protein</fullName>
    </submittedName>
</protein>
<evidence type="ECO:0000259" key="2">
    <source>
        <dbReference type="Pfam" id="PF01551"/>
    </source>
</evidence>
<dbReference type="InterPro" id="IPR050570">
    <property type="entry name" value="Cell_wall_metabolism_enzyme"/>
</dbReference>
<keyword evidence="1" id="KW-0732">Signal</keyword>
<dbReference type="AlphaFoldDB" id="Q8DJP0"/>
<dbReference type="SUPFAM" id="SSF51261">
    <property type="entry name" value="Duplicated hybrid motif"/>
    <property type="match status" value="1"/>
</dbReference>
<dbReference type="InterPro" id="IPR011055">
    <property type="entry name" value="Dup_hybrid_motif"/>
</dbReference>
<evidence type="ECO:0000313" key="3">
    <source>
        <dbReference type="EMBL" id="BAC08734.1"/>
    </source>
</evidence>
<feature type="domain" description="M23ase beta-sheet core" evidence="2">
    <location>
        <begin position="201"/>
        <end position="291"/>
    </location>
</feature>
<dbReference type="Pfam" id="PF01551">
    <property type="entry name" value="Peptidase_M23"/>
    <property type="match status" value="1"/>
</dbReference>
<dbReference type="GO" id="GO:0004222">
    <property type="term" value="F:metalloendopeptidase activity"/>
    <property type="evidence" value="ECO:0007669"/>
    <property type="project" value="TreeGrafter"/>
</dbReference>
<dbReference type="PATRIC" id="fig|197221.4.peg.1243"/>